<dbReference type="EMBL" id="QGDC01000001">
    <property type="protein sequence ID" value="RCH56824.1"/>
    <property type="molecule type" value="Genomic_DNA"/>
</dbReference>
<evidence type="ECO:0000256" key="1">
    <source>
        <dbReference type="PROSITE-ProRule" id="PRU00169"/>
    </source>
</evidence>
<dbReference type="PROSITE" id="PS50110">
    <property type="entry name" value="RESPONSE_REGULATORY"/>
    <property type="match status" value="1"/>
</dbReference>
<dbReference type="PANTHER" id="PTHR37299">
    <property type="entry name" value="TRANSCRIPTIONAL REGULATOR-RELATED"/>
    <property type="match status" value="1"/>
</dbReference>
<accession>A0A367GTS9</accession>
<dbReference type="GO" id="GO:0003677">
    <property type="term" value="F:DNA binding"/>
    <property type="evidence" value="ECO:0007669"/>
    <property type="project" value="UniProtKB-KW"/>
</dbReference>
<proteinExistence type="predicted"/>
<dbReference type="OrthoDB" id="9787344at2"/>
<organism evidence="4 5">
    <name type="scientific">Mucilaginibacter hurinus</name>
    <dbReference type="NCBI Taxonomy" id="2201324"/>
    <lineage>
        <taxon>Bacteria</taxon>
        <taxon>Pseudomonadati</taxon>
        <taxon>Bacteroidota</taxon>
        <taxon>Sphingobacteriia</taxon>
        <taxon>Sphingobacteriales</taxon>
        <taxon>Sphingobacteriaceae</taxon>
        <taxon>Mucilaginibacter</taxon>
    </lineage>
</organism>
<evidence type="ECO:0000259" key="3">
    <source>
        <dbReference type="PROSITE" id="PS50930"/>
    </source>
</evidence>
<gene>
    <name evidence="4" type="ORF">DJ568_02925</name>
</gene>
<reference evidence="4 5" key="1">
    <citation type="submission" date="2018-05" db="EMBL/GenBank/DDBJ databases">
        <title>Mucilaginibacter hurinus sp. nov., isolated from briquette warehouse soil.</title>
        <authorList>
            <person name="Choi L."/>
        </authorList>
    </citation>
    <scope>NUCLEOTIDE SEQUENCE [LARGE SCALE GENOMIC DNA]</scope>
    <source>
        <strain evidence="4 5">ZR32</strain>
    </source>
</reference>
<dbReference type="InterPro" id="IPR046947">
    <property type="entry name" value="LytR-like"/>
</dbReference>
<protein>
    <submittedName>
        <fullName evidence="4">DNA-binding response regulator</fullName>
    </submittedName>
</protein>
<evidence type="ECO:0000259" key="2">
    <source>
        <dbReference type="PROSITE" id="PS50110"/>
    </source>
</evidence>
<dbReference type="PROSITE" id="PS50930">
    <property type="entry name" value="HTH_LYTTR"/>
    <property type="match status" value="1"/>
</dbReference>
<dbReference type="Gene3D" id="3.40.50.2300">
    <property type="match status" value="1"/>
</dbReference>
<dbReference type="InterPro" id="IPR001789">
    <property type="entry name" value="Sig_transdc_resp-reg_receiver"/>
</dbReference>
<dbReference type="SMART" id="SM00448">
    <property type="entry name" value="REC"/>
    <property type="match status" value="1"/>
</dbReference>
<evidence type="ECO:0000313" key="5">
    <source>
        <dbReference type="Proteomes" id="UP000253209"/>
    </source>
</evidence>
<dbReference type="SMART" id="SM00850">
    <property type="entry name" value="LytTR"/>
    <property type="match status" value="1"/>
</dbReference>
<dbReference type="InterPro" id="IPR007492">
    <property type="entry name" value="LytTR_DNA-bd_dom"/>
</dbReference>
<keyword evidence="1" id="KW-0597">Phosphoprotein</keyword>
<dbReference type="PANTHER" id="PTHR37299:SF1">
    <property type="entry name" value="STAGE 0 SPORULATION PROTEIN A HOMOLOG"/>
    <property type="match status" value="1"/>
</dbReference>
<comment type="caution">
    <text evidence="4">The sequence shown here is derived from an EMBL/GenBank/DDBJ whole genome shotgun (WGS) entry which is preliminary data.</text>
</comment>
<dbReference type="Gene3D" id="2.40.50.1020">
    <property type="entry name" value="LytTr DNA-binding domain"/>
    <property type="match status" value="1"/>
</dbReference>
<dbReference type="Pfam" id="PF00072">
    <property type="entry name" value="Response_reg"/>
    <property type="match status" value="1"/>
</dbReference>
<feature type="modified residue" description="4-aspartylphosphate" evidence="1">
    <location>
        <position position="56"/>
    </location>
</feature>
<keyword evidence="5" id="KW-1185">Reference proteome</keyword>
<dbReference type="SUPFAM" id="SSF52172">
    <property type="entry name" value="CheY-like"/>
    <property type="match status" value="1"/>
</dbReference>
<feature type="domain" description="Response regulatory" evidence="2">
    <location>
        <begin position="4"/>
        <end position="116"/>
    </location>
</feature>
<dbReference type="GO" id="GO:0000156">
    <property type="term" value="F:phosphorelay response regulator activity"/>
    <property type="evidence" value="ECO:0007669"/>
    <property type="project" value="InterPro"/>
</dbReference>
<evidence type="ECO:0000313" key="4">
    <source>
        <dbReference type="EMBL" id="RCH56824.1"/>
    </source>
</evidence>
<dbReference type="Proteomes" id="UP000253209">
    <property type="component" value="Unassembled WGS sequence"/>
</dbReference>
<dbReference type="Pfam" id="PF04397">
    <property type="entry name" value="LytTR"/>
    <property type="match status" value="1"/>
</dbReference>
<dbReference type="AlphaFoldDB" id="A0A367GTS9"/>
<sequence length="245" mass="28420">MKITCFIIDDEPDAIELLRDYVQMTPGLELTGTSLNPVECLDLLTGEHAPAITFLDVDMRQLSGLELAGMVNLYTTVVFTTAFPEYALEAFDKEAFDFLLKPINYERFAKCIQRVKRRLSQPEEKVSDIQPNDFFTIKSEIKGRLLKIRFDEVIYIEGAVNYIQIFTAEGKHMTYLTLKEIERHLPPAKFIRIHRSFIVNLDFVTVVERSRLRLTNGETLVMGDHYKTHFLELMDKNLIKTDRHP</sequence>
<feature type="domain" description="HTH LytTR-type" evidence="3">
    <location>
        <begin position="137"/>
        <end position="202"/>
    </location>
</feature>
<dbReference type="InterPro" id="IPR011006">
    <property type="entry name" value="CheY-like_superfamily"/>
</dbReference>
<keyword evidence="4" id="KW-0238">DNA-binding</keyword>
<name>A0A367GTS9_9SPHI</name>
<dbReference type="RefSeq" id="WP_114003721.1">
    <property type="nucleotide sequence ID" value="NZ_QGDC01000001.1"/>
</dbReference>